<accession>A0A0U2WAG1</accession>
<dbReference type="EMBL" id="CP013652">
    <property type="protein sequence ID" value="ALS23390.1"/>
    <property type="molecule type" value="Genomic_DNA"/>
</dbReference>
<gene>
    <name evidence="1" type="ORF">IJ22_30170</name>
</gene>
<reference evidence="1 2" key="2">
    <citation type="journal article" date="2016" name="Genome Announc.">
        <title>Complete Genome Sequences of Two Interactive Moderate Thermophiles, Paenibacillus napthalenovorans 32O-Y and Paenibacillus sp. 32O-W.</title>
        <authorList>
            <person name="Butler R.R.III."/>
            <person name="Wang J."/>
            <person name="Stark B.C."/>
            <person name="Pombert J.F."/>
        </authorList>
    </citation>
    <scope>NUCLEOTIDE SEQUENCE [LARGE SCALE GENOMIC DNA]</scope>
    <source>
        <strain evidence="1 2">32O-Y</strain>
    </source>
</reference>
<evidence type="ECO:0000313" key="2">
    <source>
        <dbReference type="Proteomes" id="UP000061660"/>
    </source>
</evidence>
<reference evidence="2" key="1">
    <citation type="submission" date="2015-12" db="EMBL/GenBank/DDBJ databases">
        <title>Complete genome sequences of two moderately thermophilic Paenibacillus species.</title>
        <authorList>
            <person name="Butler R.III."/>
            <person name="Wang J."/>
            <person name="Stark B.C."/>
            <person name="Pombert J.-F."/>
        </authorList>
    </citation>
    <scope>NUCLEOTIDE SEQUENCE [LARGE SCALE GENOMIC DNA]</scope>
    <source>
        <strain evidence="2">32O-Y</strain>
    </source>
</reference>
<dbReference type="PATRIC" id="fig|162209.4.peg.3217"/>
<protein>
    <submittedName>
        <fullName evidence="1">Uncharacterized protein</fullName>
    </submittedName>
</protein>
<keyword evidence="2" id="KW-1185">Reference proteome</keyword>
<sequence length="117" mass="13040" precursor="true">MRLRCKSRALKLLSSLLTVMVLELGKKLTRTGGGIHYIGYDTGGPTALMRDLALPVLDSETGEPLLTTRPEWTRIFHFLQQSYQVPGYIGPNNEYSYGRDAFIKDRKPALRAADSGP</sequence>
<dbReference type="AlphaFoldDB" id="A0A0U2WAG1"/>
<proteinExistence type="predicted"/>
<organism evidence="1 2">
    <name type="scientific">Paenibacillus naphthalenovorans</name>
    <dbReference type="NCBI Taxonomy" id="162209"/>
    <lineage>
        <taxon>Bacteria</taxon>
        <taxon>Bacillati</taxon>
        <taxon>Bacillota</taxon>
        <taxon>Bacilli</taxon>
        <taxon>Bacillales</taxon>
        <taxon>Paenibacillaceae</taxon>
        <taxon>Paenibacillus</taxon>
    </lineage>
</organism>
<dbReference type="RefSeq" id="WP_062409349.1">
    <property type="nucleotide sequence ID" value="NZ_CP013652.1"/>
</dbReference>
<dbReference type="Proteomes" id="UP000061660">
    <property type="component" value="Chromosome"/>
</dbReference>
<name>A0A0U2WAG1_9BACL</name>
<dbReference type="KEGG" id="pnp:IJ22_30170"/>
<dbReference type="STRING" id="162209.IJ22_30170"/>
<evidence type="ECO:0000313" key="1">
    <source>
        <dbReference type="EMBL" id="ALS23390.1"/>
    </source>
</evidence>